<gene>
    <name evidence="1" type="ORF">SAMN05444158_1515</name>
</gene>
<name>A0A1H1QTW4_9BRAD</name>
<evidence type="ECO:0000313" key="1">
    <source>
        <dbReference type="EMBL" id="SDS26299.1"/>
    </source>
</evidence>
<dbReference type="AlphaFoldDB" id="A0A1H1QTW4"/>
<proteinExistence type="predicted"/>
<sequence length="30" mass="3176">MLVDLAGVSSAVANTVWQALCDPSLAMLWL</sequence>
<dbReference type="Proteomes" id="UP000243904">
    <property type="component" value="Chromosome I"/>
</dbReference>
<keyword evidence="2" id="KW-1185">Reference proteome</keyword>
<protein>
    <submittedName>
        <fullName evidence="1">Uncharacterized protein</fullName>
    </submittedName>
</protein>
<dbReference type="EMBL" id="LT629750">
    <property type="protein sequence ID" value="SDS26299.1"/>
    <property type="molecule type" value="Genomic_DNA"/>
</dbReference>
<organism evidence="1 2">
    <name type="scientific">Bradyrhizobium canariense</name>
    <dbReference type="NCBI Taxonomy" id="255045"/>
    <lineage>
        <taxon>Bacteria</taxon>
        <taxon>Pseudomonadati</taxon>
        <taxon>Pseudomonadota</taxon>
        <taxon>Alphaproteobacteria</taxon>
        <taxon>Hyphomicrobiales</taxon>
        <taxon>Nitrobacteraceae</taxon>
        <taxon>Bradyrhizobium</taxon>
    </lineage>
</organism>
<accession>A0A1H1QTW4</accession>
<evidence type="ECO:0000313" key="2">
    <source>
        <dbReference type="Proteomes" id="UP000243904"/>
    </source>
</evidence>
<reference evidence="2" key="1">
    <citation type="submission" date="2016-10" db="EMBL/GenBank/DDBJ databases">
        <authorList>
            <person name="Varghese N."/>
            <person name="Submissions S."/>
        </authorList>
    </citation>
    <scope>NUCLEOTIDE SEQUENCE [LARGE SCALE GENOMIC DNA]</scope>
    <source>
        <strain evidence="2">GAS369</strain>
    </source>
</reference>